<feature type="region of interest" description="Disordered" evidence="1">
    <location>
        <begin position="50"/>
        <end position="81"/>
    </location>
</feature>
<feature type="compositionally biased region" description="Polar residues" evidence="1">
    <location>
        <begin position="57"/>
        <end position="76"/>
    </location>
</feature>
<reference evidence="2 3" key="1">
    <citation type="journal article" date="2019" name="Sci. Data">
        <title>Hybrid genome assembly and annotation of Danionella translucida.</title>
        <authorList>
            <person name="Kadobianskyi M."/>
            <person name="Schulze L."/>
            <person name="Schuelke M."/>
            <person name="Judkewitz B."/>
        </authorList>
    </citation>
    <scope>NUCLEOTIDE SEQUENCE [LARGE SCALE GENOMIC DNA]</scope>
    <source>
        <strain evidence="2 3">Bolton</strain>
    </source>
</reference>
<dbReference type="Proteomes" id="UP000316079">
    <property type="component" value="Unassembled WGS sequence"/>
</dbReference>
<evidence type="ECO:0000256" key="1">
    <source>
        <dbReference type="SAM" id="MobiDB-lite"/>
    </source>
</evidence>
<keyword evidence="3" id="KW-1185">Reference proteome</keyword>
<evidence type="ECO:0000313" key="2">
    <source>
        <dbReference type="EMBL" id="TRZ02029.1"/>
    </source>
</evidence>
<accession>A0A553RIM0</accession>
<organism evidence="2 3">
    <name type="scientific">Danionella cerebrum</name>
    <dbReference type="NCBI Taxonomy" id="2873325"/>
    <lineage>
        <taxon>Eukaryota</taxon>
        <taxon>Metazoa</taxon>
        <taxon>Chordata</taxon>
        <taxon>Craniata</taxon>
        <taxon>Vertebrata</taxon>
        <taxon>Euteleostomi</taxon>
        <taxon>Actinopterygii</taxon>
        <taxon>Neopterygii</taxon>
        <taxon>Teleostei</taxon>
        <taxon>Ostariophysi</taxon>
        <taxon>Cypriniformes</taxon>
        <taxon>Danionidae</taxon>
        <taxon>Danioninae</taxon>
        <taxon>Danionella</taxon>
    </lineage>
</organism>
<sequence length="102" mass="11645">MHKITGMECLLSQKRPVMDLLSNLQTLTRPRGRWPLCVWRRDFIDRTLPAAPRTTKPVPSTNTPKIKLSVTSSPHSTDPRLKSAHEAWNSWIFGRRSGLRVG</sequence>
<comment type="caution">
    <text evidence="2">The sequence shown here is derived from an EMBL/GenBank/DDBJ whole genome shotgun (WGS) entry which is preliminary data.</text>
</comment>
<protein>
    <submittedName>
        <fullName evidence="2">Uncharacterized protein</fullName>
    </submittedName>
</protein>
<dbReference type="EMBL" id="SRMA01024024">
    <property type="protein sequence ID" value="TRZ02029.1"/>
    <property type="molecule type" value="Genomic_DNA"/>
</dbReference>
<evidence type="ECO:0000313" key="3">
    <source>
        <dbReference type="Proteomes" id="UP000316079"/>
    </source>
</evidence>
<name>A0A553RIM0_9TELE</name>
<dbReference type="AlphaFoldDB" id="A0A553RIM0"/>
<gene>
    <name evidence="2" type="ORF">DNTS_024187</name>
</gene>
<proteinExistence type="predicted"/>